<feature type="transmembrane region" description="Helical" evidence="1">
    <location>
        <begin position="347"/>
        <end position="368"/>
    </location>
</feature>
<dbReference type="InterPro" id="IPR046671">
    <property type="entry name" value="DUF6541"/>
</dbReference>
<dbReference type="Pfam" id="PF20176">
    <property type="entry name" value="DUF6541"/>
    <property type="match status" value="1"/>
</dbReference>
<feature type="transmembrane region" description="Helical" evidence="1">
    <location>
        <begin position="6"/>
        <end position="25"/>
    </location>
</feature>
<feature type="transmembrane region" description="Helical" evidence="1">
    <location>
        <begin position="388"/>
        <end position="409"/>
    </location>
</feature>
<dbReference type="EMBL" id="JAKNCJ010000006">
    <property type="protein sequence ID" value="MCL6423968.1"/>
    <property type="molecule type" value="Genomic_DNA"/>
</dbReference>
<feature type="transmembrane region" description="Helical" evidence="1">
    <location>
        <begin position="486"/>
        <end position="507"/>
    </location>
</feature>
<name>A0ABT0R3I1_9MICO</name>
<accession>A0ABT0R3I1</accession>
<feature type="transmembrane region" description="Helical" evidence="1">
    <location>
        <begin position="206"/>
        <end position="228"/>
    </location>
</feature>
<evidence type="ECO:0000313" key="3">
    <source>
        <dbReference type="Proteomes" id="UP001203761"/>
    </source>
</evidence>
<evidence type="ECO:0000256" key="1">
    <source>
        <dbReference type="SAM" id="Phobius"/>
    </source>
</evidence>
<dbReference type="Proteomes" id="UP001203761">
    <property type="component" value="Unassembled WGS sequence"/>
</dbReference>
<feature type="transmembrane region" description="Helical" evidence="1">
    <location>
        <begin position="421"/>
        <end position="439"/>
    </location>
</feature>
<reference evidence="2" key="1">
    <citation type="submission" date="2022-02" db="EMBL/GenBank/DDBJ databases">
        <authorList>
            <person name="Lee M."/>
            <person name="Kim S.-J."/>
            <person name="Jung M.-Y."/>
        </authorList>
    </citation>
    <scope>NUCLEOTIDE SEQUENCE</scope>
    <source>
        <strain evidence="2">JHP9</strain>
    </source>
</reference>
<evidence type="ECO:0000313" key="2">
    <source>
        <dbReference type="EMBL" id="MCL6423968.1"/>
    </source>
</evidence>
<organism evidence="2 3">
    <name type="scientific">Brachybacterium equifaecis</name>
    <dbReference type="NCBI Taxonomy" id="2910770"/>
    <lineage>
        <taxon>Bacteria</taxon>
        <taxon>Bacillati</taxon>
        <taxon>Actinomycetota</taxon>
        <taxon>Actinomycetes</taxon>
        <taxon>Micrococcales</taxon>
        <taxon>Dermabacteraceae</taxon>
        <taxon>Brachybacterium</taxon>
    </lineage>
</organism>
<dbReference type="RefSeq" id="WP_249738048.1">
    <property type="nucleotide sequence ID" value="NZ_JAKNCJ010000006.1"/>
</dbReference>
<comment type="caution">
    <text evidence="2">The sequence shown here is derived from an EMBL/GenBank/DDBJ whole genome shotgun (WGS) entry which is preliminary data.</text>
</comment>
<feature type="transmembrane region" description="Helical" evidence="1">
    <location>
        <begin position="459"/>
        <end position="479"/>
    </location>
</feature>
<keyword evidence="1" id="KW-0812">Transmembrane</keyword>
<sequence>MSGWAELLAAVGACLLIVYLPGALLGRALCLSWRTALGAAPAASAGILGALAALAPVLDLRWNLVTTALSLAQILVLAVGATILAQQLSARLHPRTGSPAAAARSGRDVLALPPLLGARPALSLLCIGAAVAIALSPILLALGSPSSILQRWDTLFHLSAVQFVRSGGDGSSLHLAAVADPHWRPGVYPAAFHDIAALVPFAPVPVVLNASVIALAIVPWVHGIAFLARVLWPRLAWAPTAAALAAALAPAVPLNLWIHLSPIPNLVAFGMLPGVLGMLVLAFRALRVRRTPLRTELVAPLVVAAAGAAGLALTHPNVLAMASLLVAAGALADLLGRRGAGLRRWSLLWIPALALAPMIALRLLPGASVTTTFDGGLAVPGWTGAGELLLGLLTVWPMALGMLVWALAYLGIWAQARRGSWPLLAWAVVVGVLYFDAAVDSPLRLSDMWYRGQDRISMAVTLVACLLVVPGLAHLARLLRGRGMRWLRPLGAALAILAVLASIPARWDYAELNLDLDRRDRPRFFDTEELAMLESIAPTMDRDLTVLANPFSGGAHLYGISGQSVRWASAGVNPDAAEGALMDAALRADRDPQACRALREAGIGYVYTDSRPYHRGGSFARVDQVPSSLGRVIGSTPHSMMIEVDCSEG</sequence>
<feature type="transmembrane region" description="Helical" evidence="1">
    <location>
        <begin position="37"/>
        <end position="58"/>
    </location>
</feature>
<keyword evidence="3" id="KW-1185">Reference proteome</keyword>
<proteinExistence type="predicted"/>
<gene>
    <name evidence="2" type="ORF">Bequi_11355</name>
</gene>
<feature type="transmembrane region" description="Helical" evidence="1">
    <location>
        <begin position="293"/>
        <end position="312"/>
    </location>
</feature>
<feature type="transmembrane region" description="Helical" evidence="1">
    <location>
        <begin position="121"/>
        <end position="142"/>
    </location>
</feature>
<feature type="transmembrane region" description="Helical" evidence="1">
    <location>
        <begin position="266"/>
        <end position="286"/>
    </location>
</feature>
<keyword evidence="1" id="KW-1133">Transmembrane helix</keyword>
<protein>
    <submittedName>
        <fullName evidence="2">Uncharacterized protein</fullName>
    </submittedName>
</protein>
<feature type="transmembrane region" description="Helical" evidence="1">
    <location>
        <begin position="235"/>
        <end position="260"/>
    </location>
</feature>
<feature type="transmembrane region" description="Helical" evidence="1">
    <location>
        <begin position="64"/>
        <end position="85"/>
    </location>
</feature>
<keyword evidence="1" id="KW-0472">Membrane</keyword>